<evidence type="ECO:0000256" key="5">
    <source>
        <dbReference type="ARBA" id="ARBA00022777"/>
    </source>
</evidence>
<evidence type="ECO:0000259" key="7">
    <source>
        <dbReference type="PROSITE" id="PS51098"/>
    </source>
</evidence>
<dbReference type="InterPro" id="IPR036878">
    <property type="entry name" value="Glu_permease_IIB"/>
</dbReference>
<feature type="active site" description="Phosphocysteine intermediate; for EIIB activity" evidence="6">
    <location>
        <position position="28"/>
    </location>
</feature>
<dbReference type="InterPro" id="IPR050558">
    <property type="entry name" value="PTS_Sugar-Specific_Components"/>
</dbReference>
<feature type="domain" description="PTS EIIB type-1" evidence="7">
    <location>
        <begin position="6"/>
        <end position="88"/>
    </location>
</feature>
<dbReference type="EMBL" id="CP009056">
    <property type="protein sequence ID" value="AJA43947.1"/>
    <property type="molecule type" value="Genomic_DNA"/>
</dbReference>
<evidence type="ECO:0000313" key="10">
    <source>
        <dbReference type="Proteomes" id="UP000030901"/>
    </source>
</evidence>
<dbReference type="RefSeq" id="WP_039103227.1">
    <property type="nucleotide sequence ID" value="NZ_CALYQC010000016.1"/>
</dbReference>
<proteinExistence type="predicted"/>
<dbReference type="PANTHER" id="PTHR30175">
    <property type="entry name" value="PHOSPHOTRANSFERASE SYSTEM TRANSPORT PROTEIN"/>
    <property type="match status" value="1"/>
</dbReference>
<evidence type="ECO:0000313" key="11">
    <source>
        <dbReference type="Proteomes" id="UP000247838"/>
    </source>
</evidence>
<evidence type="ECO:0000256" key="3">
    <source>
        <dbReference type="ARBA" id="ARBA00022679"/>
    </source>
</evidence>
<dbReference type="EMBL" id="QGLM01000001">
    <property type="protein sequence ID" value="PXY96945.1"/>
    <property type="molecule type" value="Genomic_DNA"/>
</dbReference>
<evidence type="ECO:0000313" key="8">
    <source>
        <dbReference type="EMBL" id="AJA43947.1"/>
    </source>
</evidence>
<evidence type="ECO:0000256" key="6">
    <source>
        <dbReference type="PROSITE-ProRule" id="PRU00421"/>
    </source>
</evidence>
<dbReference type="Proteomes" id="UP000247838">
    <property type="component" value="Unassembled WGS sequence"/>
</dbReference>
<organism evidence="8 10">
    <name type="scientific">Frischella perrara</name>
    <dbReference type="NCBI Taxonomy" id="1267021"/>
    <lineage>
        <taxon>Bacteria</taxon>
        <taxon>Pseudomonadati</taxon>
        <taxon>Pseudomonadota</taxon>
        <taxon>Gammaproteobacteria</taxon>
        <taxon>Orbales</taxon>
        <taxon>Orbaceae</taxon>
        <taxon>Frischella</taxon>
    </lineage>
</organism>
<gene>
    <name evidence="9" type="ORF">DKK76_00390</name>
    <name evidence="8" type="ORF">FPB0191_00079</name>
</gene>
<dbReference type="GO" id="GO:0016301">
    <property type="term" value="F:kinase activity"/>
    <property type="evidence" value="ECO:0007669"/>
    <property type="project" value="UniProtKB-KW"/>
</dbReference>
<evidence type="ECO:0000313" key="9">
    <source>
        <dbReference type="EMBL" id="PXY96945.1"/>
    </source>
</evidence>
<dbReference type="PANTHER" id="PTHR30175:SF1">
    <property type="entry name" value="PTS SYSTEM ARBUTIN-, CELLOBIOSE-, AND SALICIN-SPECIFIC EIIBC COMPONENT-RELATED"/>
    <property type="match status" value="1"/>
</dbReference>
<dbReference type="Gene3D" id="3.30.1360.60">
    <property type="entry name" value="Glucose permease domain IIB"/>
    <property type="match status" value="1"/>
</dbReference>
<dbReference type="SUPFAM" id="SSF55604">
    <property type="entry name" value="Glucose permease domain IIB"/>
    <property type="match status" value="1"/>
</dbReference>
<reference evidence="9 11" key="2">
    <citation type="submission" date="2018-05" db="EMBL/GenBank/DDBJ databases">
        <title>Reference genomes for bee gut microbiota database.</title>
        <authorList>
            <person name="Ellegaard K.M."/>
        </authorList>
    </citation>
    <scope>NUCLEOTIDE SEQUENCE [LARGE SCALE GENOMIC DNA]</scope>
    <source>
        <strain evidence="9 11">ESL0167</strain>
    </source>
</reference>
<dbReference type="KEGG" id="fpp:FPB0191_00079"/>
<dbReference type="STRING" id="1267021.FPB0191_00079"/>
<dbReference type="PROSITE" id="PS01035">
    <property type="entry name" value="PTS_EIIB_TYPE_1_CYS"/>
    <property type="match status" value="1"/>
</dbReference>
<keyword evidence="1" id="KW-0813">Transport</keyword>
<keyword evidence="4" id="KW-0598">Phosphotransferase system</keyword>
<dbReference type="GO" id="GO:0009401">
    <property type="term" value="P:phosphoenolpyruvate-dependent sugar phosphotransferase system"/>
    <property type="evidence" value="ECO:0007669"/>
    <property type="project" value="UniProtKB-KW"/>
</dbReference>
<dbReference type="InterPro" id="IPR001996">
    <property type="entry name" value="PTS_IIB_1"/>
</dbReference>
<evidence type="ECO:0000256" key="4">
    <source>
        <dbReference type="ARBA" id="ARBA00022683"/>
    </source>
</evidence>
<sequence length="88" mass="9842">MAKGYLKMVLELVSLLGGAENINFVTHCATRLRVDVKDSKLVHKDKIANLESVANVSQTEDGKCNIVTDQDKLEEVFSELKQTLDHKK</sequence>
<dbReference type="InterPro" id="IPR018113">
    <property type="entry name" value="PTrfase_EIIB_Cys"/>
</dbReference>
<keyword evidence="10" id="KW-1185">Reference proteome</keyword>
<name>A0A0A7RZD9_FRIPE</name>
<reference evidence="8 10" key="1">
    <citation type="journal article" date="2014" name="Appl. Environ. Microbiol.">
        <title>Gut symbionts from distinct hosts exhibit genotoxic activity via divergent colibactin biosynthetic pathways.</title>
        <authorList>
            <person name="Engel P."/>
            <person name="Vizcaino M.I."/>
            <person name="Crawford J.M."/>
        </authorList>
    </citation>
    <scope>NUCLEOTIDE SEQUENCE [LARGE SCALE GENOMIC DNA]</scope>
    <source>
        <strain evidence="8 10">PEB0191</strain>
    </source>
</reference>
<dbReference type="Proteomes" id="UP000030901">
    <property type="component" value="Chromosome"/>
</dbReference>
<protein>
    <submittedName>
        <fullName evidence="9">PTS sugar transporter subunit IIB</fullName>
    </submittedName>
    <submittedName>
        <fullName evidence="8">Phosphotransferase system IIB component</fullName>
    </submittedName>
</protein>
<dbReference type="GO" id="GO:0008982">
    <property type="term" value="F:protein-N(PI)-phosphohistidine-sugar phosphotransferase activity"/>
    <property type="evidence" value="ECO:0007669"/>
    <property type="project" value="InterPro"/>
</dbReference>
<dbReference type="AlphaFoldDB" id="A0A0A7RZD9"/>
<keyword evidence="3 8" id="KW-0808">Transferase</keyword>
<keyword evidence="2 9" id="KW-0762">Sugar transport</keyword>
<dbReference type="Pfam" id="PF00367">
    <property type="entry name" value="PTS_EIIB"/>
    <property type="match status" value="1"/>
</dbReference>
<keyword evidence="5" id="KW-0418">Kinase</keyword>
<accession>A0A0A7RZD9</accession>
<dbReference type="OrthoDB" id="92465at2"/>
<dbReference type="HOGENOM" id="CLU_2464571_0_0_6"/>
<evidence type="ECO:0000256" key="2">
    <source>
        <dbReference type="ARBA" id="ARBA00022597"/>
    </source>
</evidence>
<dbReference type="PROSITE" id="PS51098">
    <property type="entry name" value="PTS_EIIB_TYPE_1"/>
    <property type="match status" value="1"/>
</dbReference>
<evidence type="ECO:0000256" key="1">
    <source>
        <dbReference type="ARBA" id="ARBA00022448"/>
    </source>
</evidence>